<dbReference type="Pfam" id="PF12833">
    <property type="entry name" value="HTH_18"/>
    <property type="match status" value="1"/>
</dbReference>
<keyword evidence="3" id="KW-0804">Transcription</keyword>
<evidence type="ECO:0000256" key="3">
    <source>
        <dbReference type="ARBA" id="ARBA00023163"/>
    </source>
</evidence>
<dbReference type="PRINTS" id="PR00032">
    <property type="entry name" value="HTHARAC"/>
</dbReference>
<dbReference type="SMART" id="SM00342">
    <property type="entry name" value="HTH_ARAC"/>
    <property type="match status" value="1"/>
</dbReference>
<comment type="caution">
    <text evidence="5">The sequence shown here is derived from an EMBL/GenBank/DDBJ whole genome shotgun (WGS) entry which is preliminary data.</text>
</comment>
<dbReference type="GO" id="GO:0003700">
    <property type="term" value="F:DNA-binding transcription factor activity"/>
    <property type="evidence" value="ECO:0007669"/>
    <property type="project" value="InterPro"/>
</dbReference>
<dbReference type="InterPro" id="IPR009057">
    <property type="entry name" value="Homeodomain-like_sf"/>
</dbReference>
<keyword evidence="1" id="KW-0805">Transcription regulation</keyword>
<evidence type="ECO:0000313" key="6">
    <source>
        <dbReference type="Proteomes" id="UP001198182"/>
    </source>
</evidence>
<evidence type="ECO:0000259" key="4">
    <source>
        <dbReference type="PROSITE" id="PS01124"/>
    </source>
</evidence>
<dbReference type="SUPFAM" id="SSF46689">
    <property type="entry name" value="Homeodomain-like"/>
    <property type="match status" value="2"/>
</dbReference>
<evidence type="ECO:0000313" key="5">
    <source>
        <dbReference type="EMBL" id="MCC2230759.1"/>
    </source>
</evidence>
<accession>A0AAE3E9N7</accession>
<dbReference type="InterPro" id="IPR014710">
    <property type="entry name" value="RmlC-like_jellyroll"/>
</dbReference>
<dbReference type="InterPro" id="IPR020449">
    <property type="entry name" value="Tscrpt_reg_AraC-type_HTH"/>
</dbReference>
<name>A0AAE3E9N7_9FIRM</name>
<dbReference type="GO" id="GO:0043565">
    <property type="term" value="F:sequence-specific DNA binding"/>
    <property type="evidence" value="ECO:0007669"/>
    <property type="project" value="InterPro"/>
</dbReference>
<reference evidence="5" key="1">
    <citation type="submission" date="2021-10" db="EMBL/GenBank/DDBJ databases">
        <title>Anaerobic single-cell dispensing facilitates the cultivation of human gut bacteria.</title>
        <authorList>
            <person name="Afrizal A."/>
        </authorList>
    </citation>
    <scope>NUCLEOTIDE SEQUENCE</scope>
    <source>
        <strain evidence="5">CLA-AA-H215</strain>
    </source>
</reference>
<dbReference type="AlphaFoldDB" id="A0AAE3E9N7"/>
<sequence length="288" mass="33101">MSSHAPIQFHEVCHDSNGPLNTYSLHPALSTEMHYHNLIEIGWCLKGQGTFMVEDQIQNYQEGDVDVVFPYQKHFAHTHENDSSQWYLINLDFQKVMQTSLSPILYSDLSILTQREIGVYGIFRPEEHPNVVRLVRQLIQTITEPSELAMRREILLLAQLMLELSLLSLGRPPYPRSGSRQYYSRIEPAVHLAQQRIRRGEKIQVSDMSQICLMSSGYFRRTFHAVLGCSPQQYINDLMIAQAKFMLIETNTSILEIANHIGFDDASGFNRAFLRSCGMTPSSFRTLF</sequence>
<dbReference type="EMBL" id="JAJEQR010000016">
    <property type="protein sequence ID" value="MCC2230759.1"/>
    <property type="molecule type" value="Genomic_DNA"/>
</dbReference>
<dbReference type="PROSITE" id="PS01124">
    <property type="entry name" value="HTH_ARAC_FAMILY_2"/>
    <property type="match status" value="1"/>
</dbReference>
<evidence type="ECO:0000256" key="2">
    <source>
        <dbReference type="ARBA" id="ARBA00023125"/>
    </source>
</evidence>
<dbReference type="InterPro" id="IPR003313">
    <property type="entry name" value="AraC-bd"/>
</dbReference>
<dbReference type="SUPFAM" id="SSF51215">
    <property type="entry name" value="Regulatory protein AraC"/>
    <property type="match status" value="1"/>
</dbReference>
<dbReference type="PANTHER" id="PTHR43280">
    <property type="entry name" value="ARAC-FAMILY TRANSCRIPTIONAL REGULATOR"/>
    <property type="match status" value="1"/>
</dbReference>
<organism evidence="5 6">
    <name type="scientific">Hominifimenecus microfluidus</name>
    <dbReference type="NCBI Taxonomy" id="2885348"/>
    <lineage>
        <taxon>Bacteria</taxon>
        <taxon>Bacillati</taxon>
        <taxon>Bacillota</taxon>
        <taxon>Clostridia</taxon>
        <taxon>Lachnospirales</taxon>
        <taxon>Lachnospiraceae</taxon>
        <taxon>Hominifimenecus</taxon>
    </lineage>
</organism>
<keyword evidence="6" id="KW-1185">Reference proteome</keyword>
<keyword evidence="2" id="KW-0238">DNA-binding</keyword>
<gene>
    <name evidence="5" type="ORF">LKD81_07055</name>
</gene>
<proteinExistence type="predicted"/>
<dbReference type="Pfam" id="PF02311">
    <property type="entry name" value="AraC_binding"/>
    <property type="match status" value="1"/>
</dbReference>
<protein>
    <submittedName>
        <fullName evidence="5">AraC family transcriptional regulator</fullName>
    </submittedName>
</protein>
<evidence type="ECO:0000256" key="1">
    <source>
        <dbReference type="ARBA" id="ARBA00023015"/>
    </source>
</evidence>
<dbReference type="Gene3D" id="1.10.10.60">
    <property type="entry name" value="Homeodomain-like"/>
    <property type="match status" value="2"/>
</dbReference>
<dbReference type="PANTHER" id="PTHR43280:SF2">
    <property type="entry name" value="HTH-TYPE TRANSCRIPTIONAL REGULATOR EXSA"/>
    <property type="match status" value="1"/>
</dbReference>
<dbReference type="Gene3D" id="2.60.120.10">
    <property type="entry name" value="Jelly Rolls"/>
    <property type="match status" value="1"/>
</dbReference>
<dbReference type="RefSeq" id="WP_308453397.1">
    <property type="nucleotide sequence ID" value="NZ_JAJEQR010000016.1"/>
</dbReference>
<dbReference type="Proteomes" id="UP001198182">
    <property type="component" value="Unassembled WGS sequence"/>
</dbReference>
<feature type="domain" description="HTH araC/xylS-type" evidence="4">
    <location>
        <begin position="187"/>
        <end position="287"/>
    </location>
</feature>
<dbReference type="InterPro" id="IPR037923">
    <property type="entry name" value="HTH-like"/>
</dbReference>
<dbReference type="InterPro" id="IPR018060">
    <property type="entry name" value="HTH_AraC"/>
</dbReference>